<comment type="similarity">
    <text evidence="2">Belongs to the virb1 family.</text>
</comment>
<dbReference type="PANTHER" id="PTHR37423">
    <property type="entry name" value="SOLUBLE LYTIC MUREIN TRANSGLYCOSYLASE-RELATED"/>
    <property type="match status" value="1"/>
</dbReference>
<dbReference type="GO" id="GO:0042597">
    <property type="term" value="C:periplasmic space"/>
    <property type="evidence" value="ECO:0007669"/>
    <property type="project" value="InterPro"/>
</dbReference>
<dbReference type="Gene3D" id="1.25.20.10">
    <property type="entry name" value="Bacterial muramidases"/>
    <property type="match status" value="1"/>
</dbReference>
<dbReference type="CDD" id="cd13401">
    <property type="entry name" value="Slt70-like"/>
    <property type="match status" value="1"/>
</dbReference>
<dbReference type="PANTHER" id="PTHR37423:SF2">
    <property type="entry name" value="MEMBRANE-BOUND LYTIC MUREIN TRANSGLYCOSYLASE C"/>
    <property type="match status" value="1"/>
</dbReference>
<dbReference type="InterPro" id="IPR008939">
    <property type="entry name" value="Lytic_TGlycosylase_superhlx_U"/>
</dbReference>
<evidence type="ECO:0000256" key="4">
    <source>
        <dbReference type="SAM" id="MobiDB-lite"/>
    </source>
</evidence>
<accession>A0A081RCT1</accession>
<dbReference type="Proteomes" id="UP000028411">
    <property type="component" value="Unassembled WGS sequence"/>
</dbReference>
<organism evidence="7 8">
    <name type="scientific">Sphingobium chlorophenolicum</name>
    <dbReference type="NCBI Taxonomy" id="46429"/>
    <lineage>
        <taxon>Bacteria</taxon>
        <taxon>Pseudomonadati</taxon>
        <taxon>Pseudomonadota</taxon>
        <taxon>Alphaproteobacteria</taxon>
        <taxon>Sphingomonadales</taxon>
        <taxon>Sphingomonadaceae</taxon>
        <taxon>Sphingobium</taxon>
    </lineage>
</organism>
<feature type="domain" description="Transglycosylase SLT" evidence="6">
    <location>
        <begin position="533"/>
        <end position="633"/>
    </location>
</feature>
<reference evidence="7 8" key="1">
    <citation type="submission" date="2014-02" db="EMBL/GenBank/DDBJ databases">
        <title>Whole genome sequence of Sphingobium chlorophenolicum NBRC 16172.</title>
        <authorList>
            <person name="Gan H.M."/>
            <person name="Gan H.Y."/>
            <person name="Chew T.H."/>
            <person name="Savka M.A."/>
        </authorList>
    </citation>
    <scope>NUCLEOTIDE SEQUENCE [LARGE SCALE GENOMIC DNA]</scope>
    <source>
        <strain evidence="7 8">NBRC 16172</strain>
    </source>
</reference>
<proteinExistence type="inferred from homology"/>
<feature type="chain" id="PRO_5001763115" evidence="5">
    <location>
        <begin position="32"/>
        <end position="694"/>
    </location>
</feature>
<dbReference type="SUPFAM" id="SSF48435">
    <property type="entry name" value="Bacterial muramidases"/>
    <property type="match status" value="1"/>
</dbReference>
<dbReference type="Gene3D" id="1.10.530.10">
    <property type="match status" value="1"/>
</dbReference>
<comment type="similarity">
    <text evidence="1">Belongs to the transglycosylase Slt family.</text>
</comment>
<gene>
    <name evidence="7" type="ORF">BV95_02659</name>
</gene>
<evidence type="ECO:0000256" key="2">
    <source>
        <dbReference type="ARBA" id="ARBA00009387"/>
    </source>
</evidence>
<dbReference type="Pfam" id="PF01464">
    <property type="entry name" value="SLT"/>
    <property type="match status" value="1"/>
</dbReference>
<evidence type="ECO:0000256" key="5">
    <source>
        <dbReference type="SAM" id="SignalP"/>
    </source>
</evidence>
<comment type="caution">
    <text evidence="7">The sequence shown here is derived from an EMBL/GenBank/DDBJ whole genome shotgun (WGS) entry which is preliminary data.</text>
</comment>
<feature type="signal peptide" evidence="5">
    <location>
        <begin position="1"/>
        <end position="31"/>
    </location>
</feature>
<evidence type="ECO:0000259" key="6">
    <source>
        <dbReference type="Pfam" id="PF01464"/>
    </source>
</evidence>
<dbReference type="AlphaFoldDB" id="A0A081RCT1"/>
<dbReference type="EMBL" id="JFHR01000030">
    <property type="protein sequence ID" value="KEQ53004.1"/>
    <property type="molecule type" value="Genomic_DNA"/>
</dbReference>
<name>A0A081RCT1_SPHCR</name>
<evidence type="ECO:0000313" key="8">
    <source>
        <dbReference type="Proteomes" id="UP000028411"/>
    </source>
</evidence>
<dbReference type="InterPro" id="IPR023346">
    <property type="entry name" value="Lysozyme-like_dom_sf"/>
</dbReference>
<dbReference type="GO" id="GO:0004553">
    <property type="term" value="F:hydrolase activity, hydrolyzing O-glycosyl compounds"/>
    <property type="evidence" value="ECO:0007669"/>
    <property type="project" value="InterPro"/>
</dbReference>
<keyword evidence="3 5" id="KW-0732">Signal</keyword>
<evidence type="ECO:0000313" key="7">
    <source>
        <dbReference type="EMBL" id="KEQ53004.1"/>
    </source>
</evidence>
<dbReference type="SUPFAM" id="SSF53955">
    <property type="entry name" value="Lysozyme-like"/>
    <property type="match status" value="1"/>
</dbReference>
<evidence type="ECO:0000256" key="3">
    <source>
        <dbReference type="ARBA" id="ARBA00022729"/>
    </source>
</evidence>
<dbReference type="InterPro" id="IPR008258">
    <property type="entry name" value="Transglycosylase_SLT_dom_1"/>
</dbReference>
<feature type="region of interest" description="Disordered" evidence="4">
    <location>
        <begin position="30"/>
        <end position="63"/>
    </location>
</feature>
<dbReference type="PATRIC" id="fig|46429.4.peg.2637"/>
<evidence type="ECO:0000256" key="1">
    <source>
        <dbReference type="ARBA" id="ARBA00007734"/>
    </source>
</evidence>
<dbReference type="OrthoDB" id="9815002at2"/>
<sequence>MSSRLSPSCSETVMVRMPLIALLLFTAGASAQTETPPPPPASAYPRGAVVQPIPRSTEPSPWQQAQGRIGVASDPAISGTISQWRALQQSDALGASTYMSFIMANPGWPGEDRMRRLAETGINPNSYDPGQVVAFFARFPPRTATGNARYALALMQQGRMGEARIAARNAWVGGTLSPDDEARLLSFFGSGWTSAEHDLRADALLWKGDIIGAQRRLAYVSPARRPVYEARIAFRQKAPDAAIKMQLAEAVGATDAGFIADKATWLLNTGNWIAGRQYLANRPALTFRPGDAEKWYEVLLTQARAAANDSQWSFAYGIASKLDDAYLPGTDVNTRPIGERDDYTSLAWLAGSTAFYNLGRPQDAVEMFRRYATAAKSPQTQSKGFYWAGRAALQAGDAASANSYFTRAGAFPDQFYGQLALERLGRPIPAPAAVERPVEISAGERAAFANRSVVRAVKALGQMGYWEDQSKFARAIANNADSDADHYLAVELAQSIGRPDMGVMVGRRAVSSGLTGYGESAFPRVPVPSEAQYNWTMVHAIARQESQFDRQIVSHAGARGLMQLMPGTAREQAGKLGMSYDPSSLNDPSYNIMLGSSYFQRMLDYYGGSYPLAVAAYNAGPGNVNRWISANGDPRLPGADMLRWIEQIPLFETRNYVQRVLENAVVYEAMNPGRARFRGTTTPLSKYLGKQTPG</sequence>
<protein>
    <submittedName>
        <fullName evidence="7">Lytic transglycosylase catalytic</fullName>
    </submittedName>
</protein>
<dbReference type="eggNOG" id="COG0741">
    <property type="taxonomic scope" value="Bacteria"/>
</dbReference>